<proteinExistence type="predicted"/>
<dbReference type="AlphaFoldDB" id="A0A6A5G4T8"/>
<sequence length="67" mass="7774">MTKNSLIMHAAVITSFFTGPPSIIPEEESMVEEKIQKTPRMTKTDEEKLVDENSMECFLEFLIEFFN</sequence>
<evidence type="ECO:0000313" key="1">
    <source>
        <dbReference type="EMBL" id="KAF1749960.1"/>
    </source>
</evidence>
<dbReference type="KEGG" id="crq:GCK72_016505"/>
<reference evidence="1 2" key="1">
    <citation type="submission" date="2019-12" db="EMBL/GenBank/DDBJ databases">
        <title>Chromosome-level assembly of the Caenorhabditis remanei genome.</title>
        <authorList>
            <person name="Teterina A.A."/>
            <person name="Willis J.H."/>
            <person name="Phillips P.C."/>
        </authorList>
    </citation>
    <scope>NUCLEOTIDE SEQUENCE [LARGE SCALE GENOMIC DNA]</scope>
    <source>
        <strain evidence="1 2">PX506</strain>
        <tissue evidence="1">Whole organism</tissue>
    </source>
</reference>
<accession>A0A6A5G4T8</accession>
<dbReference type="CTD" id="78776342"/>
<name>A0A6A5G4T8_CAERE</name>
<dbReference type="Proteomes" id="UP000483820">
    <property type="component" value="Chromosome V"/>
</dbReference>
<dbReference type="RefSeq" id="XP_053580449.1">
    <property type="nucleotide sequence ID" value="XM_053731536.1"/>
</dbReference>
<organism evidence="1 2">
    <name type="scientific">Caenorhabditis remanei</name>
    <name type="common">Caenorhabditis vulgaris</name>
    <dbReference type="NCBI Taxonomy" id="31234"/>
    <lineage>
        <taxon>Eukaryota</taxon>
        <taxon>Metazoa</taxon>
        <taxon>Ecdysozoa</taxon>
        <taxon>Nematoda</taxon>
        <taxon>Chromadorea</taxon>
        <taxon>Rhabditida</taxon>
        <taxon>Rhabditina</taxon>
        <taxon>Rhabditomorpha</taxon>
        <taxon>Rhabditoidea</taxon>
        <taxon>Rhabditidae</taxon>
        <taxon>Peloderinae</taxon>
        <taxon>Caenorhabditis</taxon>
    </lineage>
</organism>
<dbReference type="GeneID" id="78776342"/>
<comment type="caution">
    <text evidence="1">The sequence shown here is derived from an EMBL/GenBank/DDBJ whole genome shotgun (WGS) entry which is preliminary data.</text>
</comment>
<evidence type="ECO:0000313" key="2">
    <source>
        <dbReference type="Proteomes" id="UP000483820"/>
    </source>
</evidence>
<gene>
    <name evidence="1" type="ORF">GCK72_016505</name>
</gene>
<protein>
    <submittedName>
        <fullName evidence="1">Uncharacterized protein</fullName>
    </submittedName>
</protein>
<dbReference type="EMBL" id="WUAV01000005">
    <property type="protein sequence ID" value="KAF1749960.1"/>
    <property type="molecule type" value="Genomic_DNA"/>
</dbReference>